<feature type="transmembrane region" description="Helical" evidence="1">
    <location>
        <begin position="131"/>
        <end position="152"/>
    </location>
</feature>
<dbReference type="Proteomes" id="UP001501295">
    <property type="component" value="Unassembled WGS sequence"/>
</dbReference>
<organism evidence="2 3">
    <name type="scientific">Frondihabitans cladoniiphilus</name>
    <dbReference type="NCBI Taxonomy" id="715785"/>
    <lineage>
        <taxon>Bacteria</taxon>
        <taxon>Bacillati</taxon>
        <taxon>Actinomycetota</taxon>
        <taxon>Actinomycetes</taxon>
        <taxon>Micrococcales</taxon>
        <taxon>Microbacteriaceae</taxon>
        <taxon>Frondihabitans</taxon>
    </lineage>
</organism>
<feature type="transmembrane region" description="Helical" evidence="1">
    <location>
        <begin position="301"/>
        <end position="320"/>
    </location>
</feature>
<dbReference type="EMBL" id="BAABLM010000001">
    <property type="protein sequence ID" value="GAA4668551.1"/>
    <property type="molecule type" value="Genomic_DNA"/>
</dbReference>
<feature type="transmembrane region" description="Helical" evidence="1">
    <location>
        <begin position="273"/>
        <end position="292"/>
    </location>
</feature>
<gene>
    <name evidence="2" type="ORF">GCM10025780_09200</name>
</gene>
<keyword evidence="1" id="KW-0472">Membrane</keyword>
<evidence type="ECO:0000313" key="2">
    <source>
        <dbReference type="EMBL" id="GAA4668551.1"/>
    </source>
</evidence>
<protein>
    <submittedName>
        <fullName evidence="2">DUF3824 domain-containing protein</fullName>
    </submittedName>
</protein>
<feature type="transmembrane region" description="Helical" evidence="1">
    <location>
        <begin position="224"/>
        <end position="241"/>
    </location>
</feature>
<keyword evidence="3" id="KW-1185">Reference proteome</keyword>
<sequence length="519" mass="55817">MTSSLIDPATTIQRLRPSNEISRALPIFPLLSAILVVQLAVMVTLQNTAFQDEALSLFAGRDILDAWSSGTAPTTGYGATLSGFPEFYPVVAGFLDRLGGLQLARGLSMVSGLWITVVVFLLGRRLFSDRVALLGAAFFALQAPVLFIGRLATYDAFSLALLGSALAIATTRPRWWKTAAVVALCTAAPVAKYATIAFVPSALVVCAALIFLRSGRSAVLRQGLVALVSALVFAGIVVVVFRGDPDALTGLVSTTIHRTVTDRSPAGTVLLEGLRVLGVFAVLAVIGLVLLIRKKPSAPKLLVSILLVASVFIAPVYHVVTGELTSFDKHMAFGMLFGAPLVGYLFSRFLDSHRITQLQGLAVAVAVFLVIFGLNLSVAQRLFTAWPNSSKMIISLKELVRLDNTRVLAEGMEVPRYYLTGDGGISAYWQYTGLDYFRYTEPQSGATLTGDAAYRDAIEHGYFQVVVLDYTQDPVEAKALVAQLRGDSHYSLAETIPFTTSSGTSAYQVWRLVRPVASK</sequence>
<evidence type="ECO:0000256" key="1">
    <source>
        <dbReference type="SAM" id="Phobius"/>
    </source>
</evidence>
<keyword evidence="1" id="KW-0812">Transmembrane</keyword>
<feature type="transmembrane region" description="Helical" evidence="1">
    <location>
        <begin position="24"/>
        <end position="45"/>
    </location>
</feature>
<feature type="transmembrane region" description="Helical" evidence="1">
    <location>
        <begin position="362"/>
        <end position="383"/>
    </location>
</feature>
<reference evidence="3" key="1">
    <citation type="journal article" date="2019" name="Int. J. Syst. Evol. Microbiol.">
        <title>The Global Catalogue of Microorganisms (GCM) 10K type strain sequencing project: providing services to taxonomists for standard genome sequencing and annotation.</title>
        <authorList>
            <consortium name="The Broad Institute Genomics Platform"/>
            <consortium name="The Broad Institute Genome Sequencing Center for Infectious Disease"/>
            <person name="Wu L."/>
            <person name="Ma J."/>
        </authorList>
    </citation>
    <scope>NUCLEOTIDE SEQUENCE [LARGE SCALE GENOMIC DNA]</scope>
    <source>
        <strain evidence="3">JCM 18956</strain>
    </source>
</reference>
<comment type="caution">
    <text evidence="2">The sequence shown here is derived from an EMBL/GenBank/DDBJ whole genome shotgun (WGS) entry which is preliminary data.</text>
</comment>
<evidence type="ECO:0000313" key="3">
    <source>
        <dbReference type="Proteomes" id="UP001501295"/>
    </source>
</evidence>
<keyword evidence="1" id="KW-1133">Transmembrane helix</keyword>
<feature type="transmembrane region" description="Helical" evidence="1">
    <location>
        <begin position="193"/>
        <end position="212"/>
    </location>
</feature>
<accession>A0ABP8VR52</accession>
<dbReference type="RefSeq" id="WP_345373702.1">
    <property type="nucleotide sequence ID" value="NZ_BAABLM010000001.1"/>
</dbReference>
<name>A0ABP8VR52_9MICO</name>
<feature type="transmembrane region" description="Helical" evidence="1">
    <location>
        <begin position="332"/>
        <end position="350"/>
    </location>
</feature>
<proteinExistence type="predicted"/>
<feature type="transmembrane region" description="Helical" evidence="1">
    <location>
        <begin position="103"/>
        <end position="122"/>
    </location>
</feature>